<keyword evidence="2" id="KW-0479">Metal-binding</keyword>
<dbReference type="AlphaFoldDB" id="A0A2I2KIC4"/>
<keyword evidence="6" id="KW-1185">Reference proteome</keyword>
<dbReference type="Pfam" id="PF01557">
    <property type="entry name" value="FAA_hydrolase"/>
    <property type="match status" value="1"/>
</dbReference>
<organism evidence="5 6">
    <name type="scientific">Frankia canadensis</name>
    <dbReference type="NCBI Taxonomy" id="1836972"/>
    <lineage>
        <taxon>Bacteria</taxon>
        <taxon>Bacillati</taxon>
        <taxon>Actinomycetota</taxon>
        <taxon>Actinomycetes</taxon>
        <taxon>Frankiales</taxon>
        <taxon>Frankiaceae</taxon>
        <taxon>Frankia</taxon>
    </lineage>
</organism>
<dbReference type="InterPro" id="IPR018833">
    <property type="entry name" value="Rv2993c-like_N"/>
</dbReference>
<dbReference type="InterPro" id="IPR036663">
    <property type="entry name" value="Fumarylacetoacetase_C_sf"/>
</dbReference>
<evidence type="ECO:0000259" key="3">
    <source>
        <dbReference type="Pfam" id="PF01557"/>
    </source>
</evidence>
<dbReference type="GO" id="GO:0019752">
    <property type="term" value="P:carboxylic acid metabolic process"/>
    <property type="evidence" value="ECO:0007669"/>
    <property type="project" value="UniProtKB-ARBA"/>
</dbReference>
<evidence type="ECO:0008006" key="7">
    <source>
        <dbReference type="Google" id="ProtNLM"/>
    </source>
</evidence>
<feature type="domain" description="Fumarylacetoacetase-like C-terminal" evidence="3">
    <location>
        <begin position="63"/>
        <end position="271"/>
    </location>
</feature>
<dbReference type="PANTHER" id="PTHR42796:SF4">
    <property type="entry name" value="FUMARYLACETOACETATE HYDROLASE DOMAIN-CONTAINING PROTEIN 2A"/>
    <property type="match status" value="1"/>
</dbReference>
<dbReference type="OrthoDB" id="9805307at2"/>
<name>A0A2I2KIC4_9ACTN</name>
<evidence type="ECO:0000256" key="2">
    <source>
        <dbReference type="ARBA" id="ARBA00022723"/>
    </source>
</evidence>
<dbReference type="RefSeq" id="WP_101829588.1">
    <property type="nucleotide sequence ID" value="NZ_FZMO01000001.1"/>
</dbReference>
<dbReference type="FunFam" id="3.90.850.10:FF:000002">
    <property type="entry name" value="2-hydroxyhepta-2,4-diene-1,7-dioate isomerase"/>
    <property type="match status" value="1"/>
</dbReference>
<evidence type="ECO:0000259" key="4">
    <source>
        <dbReference type="Pfam" id="PF10370"/>
    </source>
</evidence>
<evidence type="ECO:0000313" key="5">
    <source>
        <dbReference type="EMBL" id="SNQ45418.1"/>
    </source>
</evidence>
<evidence type="ECO:0000256" key="1">
    <source>
        <dbReference type="ARBA" id="ARBA00010211"/>
    </source>
</evidence>
<dbReference type="GO" id="GO:0016853">
    <property type="term" value="F:isomerase activity"/>
    <property type="evidence" value="ECO:0007669"/>
    <property type="project" value="UniProtKB-ARBA"/>
</dbReference>
<protein>
    <recommendedName>
        <fullName evidence="7">Ureidoglycolate lyase</fullName>
    </recommendedName>
</protein>
<gene>
    <name evidence="5" type="ORF">FRACA_10177</name>
</gene>
<comment type="similarity">
    <text evidence="1">Belongs to the FAH family.</text>
</comment>
<dbReference type="Gene3D" id="3.90.850.10">
    <property type="entry name" value="Fumarylacetoacetase-like, C-terminal domain"/>
    <property type="match status" value="1"/>
</dbReference>
<sequence>MKVAIFRYQGAQYTGVVQGDQVHAVAASFDELLAAAAPDPLGLTVPLAEVQLLPPVASSCRGVLCVGINYVEHQRESADAFEKTVPTDPIVFFKTPAALAGAYDPLPLDPGISTEFDWEVELGVVIGKAGRGIPRESAGDHVFGYTIVNDITARDAQKRHSQWHLGKNVEGCTPIGPWVVTVDELGYPPVLDLSLTVNGVRKQEANTRDMVFDIADQISIISRYVTLLPGDVLATGTPSGVGFTRRPPEFLRAGDVVETTIEEIGALRNTIAVPAGAALVGQAGAR</sequence>
<dbReference type="Pfam" id="PF10370">
    <property type="entry name" value="Rv2993c-like_N"/>
    <property type="match status" value="1"/>
</dbReference>
<proteinExistence type="inferred from homology"/>
<dbReference type="InterPro" id="IPR051121">
    <property type="entry name" value="FAH"/>
</dbReference>
<dbReference type="InterPro" id="IPR011234">
    <property type="entry name" value="Fumarylacetoacetase-like_C"/>
</dbReference>
<evidence type="ECO:0000313" key="6">
    <source>
        <dbReference type="Proteomes" id="UP000234331"/>
    </source>
</evidence>
<reference evidence="5 6" key="1">
    <citation type="submission" date="2017-06" db="EMBL/GenBank/DDBJ databases">
        <authorList>
            <person name="Kim H.J."/>
            <person name="Triplett B.A."/>
        </authorList>
    </citation>
    <scope>NUCLEOTIDE SEQUENCE [LARGE SCALE GENOMIC DNA]</scope>
    <source>
        <strain evidence="5">FRACA_ARgP5</strain>
    </source>
</reference>
<dbReference type="SUPFAM" id="SSF56529">
    <property type="entry name" value="FAH"/>
    <property type="match status" value="1"/>
</dbReference>
<feature type="domain" description="Rv2993c-like N-terminal" evidence="4">
    <location>
        <begin position="1"/>
        <end position="55"/>
    </location>
</feature>
<dbReference type="Proteomes" id="UP000234331">
    <property type="component" value="Unassembled WGS sequence"/>
</dbReference>
<dbReference type="EMBL" id="FZMO01000001">
    <property type="protein sequence ID" value="SNQ45418.1"/>
    <property type="molecule type" value="Genomic_DNA"/>
</dbReference>
<dbReference type="PANTHER" id="PTHR42796">
    <property type="entry name" value="FUMARYLACETOACETATE HYDROLASE DOMAIN-CONTAINING PROTEIN 2A-RELATED"/>
    <property type="match status" value="1"/>
</dbReference>
<accession>A0A2I2KIC4</accession>
<dbReference type="GO" id="GO:0046872">
    <property type="term" value="F:metal ion binding"/>
    <property type="evidence" value="ECO:0007669"/>
    <property type="project" value="UniProtKB-KW"/>
</dbReference>